<evidence type="ECO:0000256" key="6">
    <source>
        <dbReference type="ARBA" id="ARBA00022824"/>
    </source>
</evidence>
<evidence type="ECO:0000313" key="13">
    <source>
        <dbReference type="Proteomes" id="UP000077202"/>
    </source>
</evidence>
<dbReference type="CDD" id="cd02961">
    <property type="entry name" value="PDI_a_family"/>
    <property type="match status" value="1"/>
</dbReference>
<evidence type="ECO:0000256" key="10">
    <source>
        <dbReference type="SAM" id="SignalP"/>
    </source>
</evidence>
<protein>
    <recommendedName>
        <fullName evidence="4">protein disulfide-isomerase</fullName>
        <ecNumber evidence="4">5.3.4.1</ecNumber>
    </recommendedName>
</protein>
<evidence type="ECO:0000256" key="2">
    <source>
        <dbReference type="ARBA" id="ARBA00004319"/>
    </source>
</evidence>
<dbReference type="Pfam" id="PF00085">
    <property type="entry name" value="Thioredoxin"/>
    <property type="match status" value="2"/>
</dbReference>
<evidence type="ECO:0000256" key="5">
    <source>
        <dbReference type="ARBA" id="ARBA00022729"/>
    </source>
</evidence>
<dbReference type="GO" id="GO:0006457">
    <property type="term" value="P:protein folding"/>
    <property type="evidence" value="ECO:0007669"/>
    <property type="project" value="TreeGrafter"/>
</dbReference>
<feature type="domain" description="Thioredoxin" evidence="11">
    <location>
        <begin position="330"/>
        <end position="462"/>
    </location>
</feature>
<reference evidence="12" key="1">
    <citation type="submission" date="2016-03" db="EMBL/GenBank/DDBJ databases">
        <title>Mechanisms controlling the formation of the plant cell surface in tip-growing cells are functionally conserved among land plants.</title>
        <authorList>
            <person name="Honkanen S."/>
            <person name="Jones V.A."/>
            <person name="Morieri G."/>
            <person name="Champion C."/>
            <person name="Hetherington A.J."/>
            <person name="Kelly S."/>
            <person name="Saint-Marcoux D."/>
            <person name="Proust H."/>
            <person name="Prescott H."/>
            <person name="Dolan L."/>
        </authorList>
    </citation>
    <scope>NUCLEOTIDE SEQUENCE [LARGE SCALE GENOMIC DNA]</scope>
    <source>
        <tissue evidence="12">Whole gametophyte</tissue>
    </source>
</reference>
<keyword evidence="6" id="KW-0256">Endoplasmic reticulum</keyword>
<sequence>MGKASLFLLGLLALSAVCVYGSDPAAESDEASASLQTDVLTLGVGNFSETVEKHDFIVVEFYAPWCGFCKRLEPEYEKAATQLKENDPPIILAKVNVDAEQNKRLESEFDIKGFPALKIIKNKGQSVQEYKGPREAEGIVSYLKKISGPPSLELTSAEQAGKFITDHEGSLVIIGVFDKLEGEHYANYLKVADALRSDYEFCHTTDASYIPEDGVPVKTSSVRLIKNFDDKVTVFTDFTVEALTNSIEEASLPYVTEMSKKPEHRPALKKFFESSKTKLFLFLAETPEGDNSQKDLLKTFSELAKAKKSNGLIALFADAEESANALQFFGLAKEDAPASVIQDSKGKKYLFKNAEGSKLSSWVDAYLNGELKEHIKSEAIPETNDEPVKLAPILDEVATSFEGDSDVVIAKFDATANDVPGDLFDVQGFPTLYMYSAEGVVTAYDGERSKEDIIKFINENRTKSAPVDKAEKTVEDVKAPVIETIEKVTDPVKDEL</sequence>
<keyword evidence="7" id="KW-1015">Disulfide bond</keyword>
<evidence type="ECO:0000256" key="8">
    <source>
        <dbReference type="ARBA" id="ARBA00023235"/>
    </source>
</evidence>
<dbReference type="PROSITE" id="PS51352">
    <property type="entry name" value="THIOREDOXIN_2"/>
    <property type="match status" value="2"/>
</dbReference>
<dbReference type="PRINTS" id="PR00421">
    <property type="entry name" value="THIOREDOXIN"/>
</dbReference>
<dbReference type="EMBL" id="LVLJ01001664">
    <property type="protein sequence ID" value="OAE28796.1"/>
    <property type="molecule type" value="Genomic_DNA"/>
</dbReference>
<name>A0A176W9K9_MARPO</name>
<dbReference type="GO" id="GO:0003756">
    <property type="term" value="F:protein disulfide isomerase activity"/>
    <property type="evidence" value="ECO:0007669"/>
    <property type="project" value="UniProtKB-EC"/>
</dbReference>
<evidence type="ECO:0000259" key="11">
    <source>
        <dbReference type="PROSITE" id="PS51352"/>
    </source>
</evidence>
<keyword evidence="13" id="KW-1185">Reference proteome</keyword>
<dbReference type="Gene3D" id="3.40.30.10">
    <property type="entry name" value="Glutaredoxin"/>
    <property type="match status" value="4"/>
</dbReference>
<feature type="domain" description="Thioredoxin" evidence="11">
    <location>
        <begin position="19"/>
        <end position="148"/>
    </location>
</feature>
<comment type="similarity">
    <text evidence="3">Belongs to the protein disulfide isomerase family.</text>
</comment>
<comment type="caution">
    <text evidence="12">The sequence shown here is derived from an EMBL/GenBank/DDBJ whole genome shotgun (WGS) entry which is preliminary data.</text>
</comment>
<dbReference type="InterPro" id="IPR036249">
    <property type="entry name" value="Thioredoxin-like_sf"/>
</dbReference>
<evidence type="ECO:0000313" key="12">
    <source>
        <dbReference type="EMBL" id="OAE28796.1"/>
    </source>
</evidence>
<proteinExistence type="inferred from homology"/>
<organism evidence="12 13">
    <name type="scientific">Marchantia polymorpha subsp. ruderalis</name>
    <dbReference type="NCBI Taxonomy" id="1480154"/>
    <lineage>
        <taxon>Eukaryota</taxon>
        <taxon>Viridiplantae</taxon>
        <taxon>Streptophyta</taxon>
        <taxon>Embryophyta</taxon>
        <taxon>Marchantiophyta</taxon>
        <taxon>Marchantiopsida</taxon>
        <taxon>Marchantiidae</taxon>
        <taxon>Marchantiales</taxon>
        <taxon>Marchantiaceae</taxon>
        <taxon>Marchantia</taxon>
    </lineage>
</organism>
<dbReference type="InterPro" id="IPR013766">
    <property type="entry name" value="Thioredoxin_domain"/>
</dbReference>
<keyword evidence="9" id="KW-0676">Redox-active center</keyword>
<dbReference type="GO" id="GO:0034976">
    <property type="term" value="P:response to endoplasmic reticulum stress"/>
    <property type="evidence" value="ECO:0007669"/>
    <property type="project" value="TreeGrafter"/>
</dbReference>
<accession>A0A176W9K9</accession>
<dbReference type="PANTHER" id="PTHR18929:SF132">
    <property type="entry name" value="PROTEIN DISULFIDE-ISOMERASE A3"/>
    <property type="match status" value="1"/>
</dbReference>
<dbReference type="FunFam" id="3.40.30.10:FF:000107">
    <property type="entry name" value="Protein disulfide-isomerase 5-2"/>
    <property type="match status" value="1"/>
</dbReference>
<gene>
    <name evidence="12" type="ORF">AXG93_3096s1100</name>
</gene>
<evidence type="ECO:0000256" key="9">
    <source>
        <dbReference type="ARBA" id="ARBA00023284"/>
    </source>
</evidence>
<dbReference type="PANTHER" id="PTHR18929">
    <property type="entry name" value="PROTEIN DISULFIDE ISOMERASE"/>
    <property type="match status" value="1"/>
</dbReference>
<evidence type="ECO:0000256" key="1">
    <source>
        <dbReference type="ARBA" id="ARBA00001182"/>
    </source>
</evidence>
<feature type="chain" id="PRO_5008052379" description="protein disulfide-isomerase" evidence="10">
    <location>
        <begin position="22"/>
        <end position="496"/>
    </location>
</feature>
<evidence type="ECO:0000256" key="7">
    <source>
        <dbReference type="ARBA" id="ARBA00023157"/>
    </source>
</evidence>
<dbReference type="Pfam" id="PF13848">
    <property type="entry name" value="Thioredoxin_6"/>
    <property type="match status" value="1"/>
</dbReference>
<dbReference type="GO" id="GO:0005788">
    <property type="term" value="C:endoplasmic reticulum lumen"/>
    <property type="evidence" value="ECO:0007669"/>
    <property type="project" value="UniProtKB-SubCell"/>
</dbReference>
<dbReference type="SUPFAM" id="SSF52833">
    <property type="entry name" value="Thioredoxin-like"/>
    <property type="match status" value="4"/>
</dbReference>
<keyword evidence="5 10" id="KW-0732">Signal</keyword>
<evidence type="ECO:0000256" key="4">
    <source>
        <dbReference type="ARBA" id="ARBA00012723"/>
    </source>
</evidence>
<dbReference type="Proteomes" id="UP000077202">
    <property type="component" value="Unassembled WGS sequence"/>
</dbReference>
<evidence type="ECO:0000256" key="3">
    <source>
        <dbReference type="ARBA" id="ARBA00006347"/>
    </source>
</evidence>
<keyword evidence="8" id="KW-0413">Isomerase</keyword>
<dbReference type="CDD" id="cd02982">
    <property type="entry name" value="PDI_b'_family"/>
    <property type="match status" value="1"/>
</dbReference>
<comment type="subcellular location">
    <subcellularLocation>
        <location evidence="2">Endoplasmic reticulum lumen</location>
    </subcellularLocation>
</comment>
<dbReference type="CDD" id="cd02981">
    <property type="entry name" value="PDI_b_family"/>
    <property type="match status" value="1"/>
</dbReference>
<feature type="signal peptide" evidence="10">
    <location>
        <begin position="1"/>
        <end position="21"/>
    </location>
</feature>
<dbReference type="AlphaFoldDB" id="A0A176W9K9"/>
<comment type="catalytic activity">
    <reaction evidence="1">
        <text>Catalyzes the rearrangement of -S-S- bonds in proteins.</text>
        <dbReference type="EC" id="5.3.4.1"/>
    </reaction>
</comment>
<dbReference type="EC" id="5.3.4.1" evidence="4"/>